<protein>
    <recommendedName>
        <fullName evidence="3">Retrotransposon gag domain-containing protein</fullName>
    </recommendedName>
</protein>
<keyword evidence="2" id="KW-1185">Reference proteome</keyword>
<reference evidence="1 2" key="1">
    <citation type="submission" date="2024-01" db="EMBL/GenBank/DDBJ databases">
        <title>The complete chloroplast genome sequence of Lithospermum erythrorhizon: insights into the phylogenetic relationship among Boraginaceae species and the maternal lineages of purple gromwells.</title>
        <authorList>
            <person name="Okada T."/>
            <person name="Watanabe K."/>
        </authorList>
    </citation>
    <scope>NUCLEOTIDE SEQUENCE [LARGE SCALE GENOMIC DNA]</scope>
</reference>
<gene>
    <name evidence="1" type="ORF">LIER_10933</name>
</gene>
<proteinExistence type="predicted"/>
<dbReference type="Proteomes" id="UP001454036">
    <property type="component" value="Unassembled WGS sequence"/>
</dbReference>
<evidence type="ECO:0000313" key="2">
    <source>
        <dbReference type="Proteomes" id="UP001454036"/>
    </source>
</evidence>
<evidence type="ECO:0000313" key="1">
    <source>
        <dbReference type="EMBL" id="GAA0152452.1"/>
    </source>
</evidence>
<accession>A0AAV3PL21</accession>
<dbReference type="AlphaFoldDB" id="A0AAV3PL21"/>
<dbReference type="EMBL" id="BAABME010001987">
    <property type="protein sequence ID" value="GAA0152452.1"/>
    <property type="molecule type" value="Genomic_DNA"/>
</dbReference>
<organism evidence="1 2">
    <name type="scientific">Lithospermum erythrorhizon</name>
    <name type="common">Purple gromwell</name>
    <name type="synonym">Lithospermum officinale var. erythrorhizon</name>
    <dbReference type="NCBI Taxonomy" id="34254"/>
    <lineage>
        <taxon>Eukaryota</taxon>
        <taxon>Viridiplantae</taxon>
        <taxon>Streptophyta</taxon>
        <taxon>Embryophyta</taxon>
        <taxon>Tracheophyta</taxon>
        <taxon>Spermatophyta</taxon>
        <taxon>Magnoliopsida</taxon>
        <taxon>eudicotyledons</taxon>
        <taxon>Gunneridae</taxon>
        <taxon>Pentapetalae</taxon>
        <taxon>asterids</taxon>
        <taxon>lamiids</taxon>
        <taxon>Boraginales</taxon>
        <taxon>Boraginaceae</taxon>
        <taxon>Boraginoideae</taxon>
        <taxon>Lithospermeae</taxon>
        <taxon>Lithospermum</taxon>
    </lineage>
</organism>
<sequence length="267" mass="30817">MAVILQGLTGTIVTSVMQQLWEQLPQLMGEDPVEVLSVREDGKETYTRPPPVRRGNELVAGNKAATTPWCKMPSPRNPLRMQWQPYDDRAEASRVHQVYKEIDLDEDIVEFHSFHHPEIRVYCRAFPASLVGPALKWFNRLPGRCITSFEELKNWFTRKNVGRERFQTEFNLIHGANQKIAVNAFVEGLQLSKFKESLLKRQPQDRIQAPNRAYSQIDLPRGSAFSRIQGDPKKRKEVKEGKIEYLTSLKTSAGNMFLEIEDRRQLP</sequence>
<comment type="caution">
    <text evidence="1">The sequence shown here is derived from an EMBL/GenBank/DDBJ whole genome shotgun (WGS) entry which is preliminary data.</text>
</comment>
<evidence type="ECO:0008006" key="3">
    <source>
        <dbReference type="Google" id="ProtNLM"/>
    </source>
</evidence>
<name>A0AAV3PL21_LITER</name>